<evidence type="ECO:0000256" key="4">
    <source>
        <dbReference type="ARBA" id="ARBA00022583"/>
    </source>
</evidence>
<dbReference type="Pfam" id="PF16652">
    <property type="entry name" value="PH_13"/>
    <property type="match status" value="1"/>
</dbReference>
<dbReference type="STRING" id="158441.A0A226D9J2"/>
<dbReference type="InterPro" id="IPR001452">
    <property type="entry name" value="SH3_domain"/>
</dbReference>
<keyword evidence="7" id="KW-0175">Coiled coil</keyword>
<dbReference type="PROSITE" id="PS50002">
    <property type="entry name" value="SH3"/>
    <property type="match status" value="4"/>
</dbReference>
<evidence type="ECO:0000256" key="2">
    <source>
        <dbReference type="ARBA" id="ARBA00022443"/>
    </source>
</evidence>
<evidence type="ECO:0000259" key="10">
    <source>
        <dbReference type="PROSITE" id="PS50003"/>
    </source>
</evidence>
<dbReference type="CDD" id="cd11839">
    <property type="entry name" value="SH3_Intersectin_4"/>
    <property type="match status" value="1"/>
</dbReference>
<dbReference type="InterPro" id="IPR036028">
    <property type="entry name" value="SH3-like_dom_sf"/>
</dbReference>
<keyword evidence="5" id="KW-0106">Calcium</keyword>
<dbReference type="InterPro" id="IPR002048">
    <property type="entry name" value="EF_hand_dom"/>
</dbReference>
<dbReference type="Pfam" id="PF07653">
    <property type="entry name" value="SH3_2"/>
    <property type="match status" value="1"/>
</dbReference>
<dbReference type="Gene3D" id="2.30.30.40">
    <property type="entry name" value="SH3 Domains"/>
    <property type="match status" value="4"/>
</dbReference>
<dbReference type="PROSITE" id="PS50031">
    <property type="entry name" value="EH"/>
    <property type="match status" value="2"/>
</dbReference>
<dbReference type="CDD" id="cd11840">
    <property type="entry name" value="SH3_Intersectin_5"/>
    <property type="match status" value="1"/>
</dbReference>
<feature type="region of interest" description="Disordered" evidence="8">
    <location>
        <begin position="160"/>
        <end position="180"/>
    </location>
</feature>
<dbReference type="InterPro" id="IPR035892">
    <property type="entry name" value="C2_domain_sf"/>
</dbReference>
<dbReference type="Pfam" id="PF00621">
    <property type="entry name" value="RhoGEF"/>
    <property type="match status" value="1"/>
</dbReference>
<protein>
    <submittedName>
        <fullName evidence="15">Intersectin-2</fullName>
    </submittedName>
</protein>
<reference evidence="15 16" key="1">
    <citation type="submission" date="2015-12" db="EMBL/GenBank/DDBJ databases">
        <title>The genome of Folsomia candida.</title>
        <authorList>
            <person name="Faddeeva A."/>
            <person name="Derks M.F."/>
            <person name="Anvar Y."/>
            <person name="Smit S."/>
            <person name="Van Straalen N."/>
            <person name="Roelofs D."/>
        </authorList>
    </citation>
    <scope>NUCLEOTIDE SEQUENCE [LARGE SCALE GENOMIC DNA]</scope>
    <source>
        <strain evidence="15 16">VU population</strain>
        <tissue evidence="15">Whole body</tissue>
    </source>
</reference>
<dbReference type="InterPro" id="IPR000261">
    <property type="entry name" value="EH_dom"/>
</dbReference>
<accession>A0A226D9J2</accession>
<dbReference type="InterPro" id="IPR000008">
    <property type="entry name" value="C2_dom"/>
</dbReference>
<feature type="compositionally biased region" description="Polar residues" evidence="8">
    <location>
        <begin position="1031"/>
        <end position="1052"/>
    </location>
</feature>
<evidence type="ECO:0000259" key="9">
    <source>
        <dbReference type="PROSITE" id="PS50002"/>
    </source>
</evidence>
<dbReference type="PANTHER" id="PTHR46006:SF6">
    <property type="entry name" value="INTERSECTIN-2 ISOFORM X1"/>
    <property type="match status" value="1"/>
</dbReference>
<dbReference type="SUPFAM" id="SSF48065">
    <property type="entry name" value="DBL homology domain (DH-domain)"/>
    <property type="match status" value="1"/>
</dbReference>
<dbReference type="Gene3D" id="1.20.900.10">
    <property type="entry name" value="Dbl homology (DH) domain"/>
    <property type="match status" value="1"/>
</dbReference>
<evidence type="ECO:0000256" key="1">
    <source>
        <dbReference type="ARBA" id="ARBA00004496"/>
    </source>
</evidence>
<keyword evidence="16" id="KW-1185">Reference proteome</keyword>
<dbReference type="GO" id="GO:0005737">
    <property type="term" value="C:cytoplasm"/>
    <property type="evidence" value="ECO:0007669"/>
    <property type="project" value="UniProtKB-SubCell"/>
</dbReference>
<evidence type="ECO:0000256" key="3">
    <source>
        <dbReference type="ARBA" id="ARBA00022490"/>
    </source>
</evidence>
<feature type="compositionally biased region" description="Basic and acidic residues" evidence="8">
    <location>
        <begin position="331"/>
        <end position="376"/>
    </location>
</feature>
<dbReference type="Proteomes" id="UP000198287">
    <property type="component" value="Unassembled WGS sequence"/>
</dbReference>
<feature type="domain" description="SH3" evidence="9">
    <location>
        <begin position="978"/>
        <end position="1037"/>
    </location>
</feature>
<feature type="domain" description="C2" evidence="11">
    <location>
        <begin position="1471"/>
        <end position="1589"/>
    </location>
</feature>
<dbReference type="PANTHER" id="PTHR46006">
    <property type="entry name" value="RHO GUANINE NUCLEOTIDE EXCHANGE FACTOR AT 64C, ISOFORM A"/>
    <property type="match status" value="1"/>
</dbReference>
<sequence>MDPWIVVPVERARHIEQFKALGPVGGFITGDQARGFLLQSGLPPPILAQIWGLADVNCDGKLDINEFSVACKLITMKLKGLEMPPSLPPSLRAVLNASGQTTPILSPQMGSGMATPPVAGVMSPPVMRMPGQQMGGMVAPTGVIPQQMVMPATGNSVPPTSLAFRSSTPPSGQGRSGSITSHDSIVSPLLEWAVPHPSRLKYTQLFNQNDRSKSGYLTGVQARNILLGTGLPQPILAQVWGLSDMDNDGRLGTEEFVLALHLCDVARQTGRLPTKLTPDLIPPSFRTGSRKQSLKGGTGTGGSLVGSGPNTGTNSPIVECELVMSPGGTTFEDKRKENFDKGQAELERRRKVLQDAQDRERHERERKEREDYERREKQRLEIERRQAEERERQLAMQKEMEERRMEELRKNEEQKDHARREMERQRRAEMDDNKRQELLARRQREQEEVLRMKGVNHGLGLEISQLTDKVKELSGKITETRQGVSTVKTEIDGMRTNRDTFMNEMGMRKGQLKDQNNRMLLAAQEKIRLEKLATESEAKQMNLKQLREKLQNMREELEKKESDTDVGVNECNELKNTLATLIESCKTIYSEFKTKRETVITNRKKHVQELDYNSAWGDTGKDLSRQGSLATNGDGLSYYRALYDFEGRNEDELTFNAGDIIQKNDSVVPDPGWLAGIFNSHSGWFPESFVECISAEEAAISTPAVSHVPLPVQQSVEVDGTIGEYYVAVYPYESHEPGDLAFETGETIFVTHKEGEWWTGQIGSDRVGIFPANYVQPPDHTTASTTSVPEAEVVSHEAHDGYSNTVSSTVTSTNYSEKMDTHVRDLGRRHDLEPFEEAEIKREISEIVKQPPQKSPKATKTKRYEIATVLANYQATSEGQLNLTRGQLITVRKKSPSGWWEGELQLKGKTRTIGWFPGSFIKVLGPGGGSRQSSSRTTPIPFDEYDMPITDAPMLHHSADTEITETIHGDSRRQVYSETKEQVIALYPYTAQNSDELSFIKDDVIIVISKDEPDWWRGQIGGSVGLFPTNYVQPMSNTQGQEDLQSPPSSRPISFGDSLPSQTSHKNGNDTWGESGFATFNFSQSSFSNGGADSNSNKSSSSIFEDSKRQDAIQELISTEETYMADMKIVKNCFMIPLFNSGLLNPDELQTIFINWDDLIDCSSRLLKAFIIRQRTCYSGVIQMIGDILCQHIPSFTIYIRFCSAQLRSAALLQNKCESSTEFKEYCKSLQGNPNTKSLPLSSFLIKPMQRITKYPLLVKKIMESTPDEHPDRQNLEEALIKAEELCAQVNEGVREKENSDRLEWMQSHIQCEGLEERLIFNSLTNQLGPRKFLHHGILHKTKSGKQIVGFLFNDFLLLAQPNKLLSTSFSFDRHKTMKFKIYRKPLFLNEIWIEESVSENENEFAVGIENNKGSWMYVTAPGISEKRLWLKSIREAKKRFLLTEQQYLQRQKSKKGVKAVGRLLVVVMEGENLADRDKSVRRRPILGKLRVVIVRGSKLANRDPNGKSDPYCEISLGSEIKRTKVIRGSLNPKWNDSMQFSVKDLAQDILCVTVYDKDYFSPNQFLGRTEIGIVSIFEETRNRKTPWTRKFPLHEVESGEIVIKLHLQLFEN</sequence>
<dbReference type="PROSITE" id="PS50222">
    <property type="entry name" value="EF_HAND_2"/>
    <property type="match status" value="2"/>
</dbReference>
<feature type="region of interest" description="Disordered" evidence="8">
    <location>
        <begin position="274"/>
        <end position="376"/>
    </location>
</feature>
<dbReference type="OMA" id="IQPRERM"/>
<dbReference type="PRINTS" id="PR00452">
    <property type="entry name" value="SH3DOMAIN"/>
</dbReference>
<dbReference type="SMART" id="SM00326">
    <property type="entry name" value="SH3"/>
    <property type="match status" value="4"/>
</dbReference>
<organism evidence="15 16">
    <name type="scientific">Folsomia candida</name>
    <name type="common">Springtail</name>
    <dbReference type="NCBI Taxonomy" id="158441"/>
    <lineage>
        <taxon>Eukaryota</taxon>
        <taxon>Metazoa</taxon>
        <taxon>Ecdysozoa</taxon>
        <taxon>Arthropoda</taxon>
        <taxon>Hexapoda</taxon>
        <taxon>Collembola</taxon>
        <taxon>Entomobryomorpha</taxon>
        <taxon>Isotomoidea</taxon>
        <taxon>Isotomidae</taxon>
        <taxon>Proisotominae</taxon>
        <taxon>Folsomia</taxon>
    </lineage>
</organism>
<comment type="caution">
    <text evidence="15">The sequence shown here is derived from an EMBL/GenBank/DDBJ whole genome shotgun (WGS) entry which is preliminary data.</text>
</comment>
<dbReference type="OrthoDB" id="207120at2759"/>
<dbReference type="FunFam" id="1.10.238.10:FF:000055">
    <property type="entry name" value="Intersectin-1 isoform 1"/>
    <property type="match status" value="1"/>
</dbReference>
<evidence type="ECO:0000313" key="15">
    <source>
        <dbReference type="EMBL" id="OXA41879.1"/>
    </source>
</evidence>
<feature type="domain" description="EH" evidence="13">
    <location>
        <begin position="198"/>
        <end position="287"/>
    </location>
</feature>
<dbReference type="Pfam" id="PF12763">
    <property type="entry name" value="EH"/>
    <property type="match status" value="2"/>
</dbReference>
<evidence type="ECO:0000313" key="16">
    <source>
        <dbReference type="Proteomes" id="UP000198287"/>
    </source>
</evidence>
<dbReference type="SUPFAM" id="SSF47473">
    <property type="entry name" value="EF-hand"/>
    <property type="match status" value="2"/>
</dbReference>
<dbReference type="SMART" id="SM00325">
    <property type="entry name" value="RhoGEF"/>
    <property type="match status" value="1"/>
</dbReference>
<comment type="subcellular location">
    <subcellularLocation>
        <location evidence="1">Cytoplasm</location>
    </subcellularLocation>
</comment>
<evidence type="ECO:0000256" key="8">
    <source>
        <dbReference type="SAM" id="MobiDB-lite"/>
    </source>
</evidence>
<proteinExistence type="predicted"/>
<feature type="domain" description="EF-hand" evidence="14">
    <location>
        <begin position="231"/>
        <end position="266"/>
    </location>
</feature>
<dbReference type="SUPFAM" id="SSF50729">
    <property type="entry name" value="PH domain-like"/>
    <property type="match status" value="1"/>
</dbReference>
<dbReference type="Gene3D" id="1.10.238.10">
    <property type="entry name" value="EF-hand"/>
    <property type="match status" value="2"/>
</dbReference>
<feature type="domain" description="DH" evidence="12">
    <location>
        <begin position="1108"/>
        <end position="1293"/>
    </location>
</feature>
<evidence type="ECO:0000256" key="5">
    <source>
        <dbReference type="ARBA" id="ARBA00022837"/>
    </source>
</evidence>
<dbReference type="CDD" id="cd00160">
    <property type="entry name" value="RhoGEF"/>
    <property type="match status" value="1"/>
</dbReference>
<dbReference type="GO" id="GO:0035025">
    <property type="term" value="P:positive regulation of Rho protein signal transduction"/>
    <property type="evidence" value="ECO:0007669"/>
    <property type="project" value="TreeGrafter"/>
</dbReference>
<dbReference type="PROSITE" id="PS50010">
    <property type="entry name" value="DH_2"/>
    <property type="match status" value="1"/>
</dbReference>
<evidence type="ECO:0000256" key="7">
    <source>
        <dbReference type="SAM" id="Coils"/>
    </source>
</evidence>
<dbReference type="PRINTS" id="PR00499">
    <property type="entry name" value="P67PHOX"/>
</dbReference>
<dbReference type="Gene3D" id="1.10.287.1490">
    <property type="match status" value="1"/>
</dbReference>
<gene>
    <name evidence="15" type="ORF">Fcan01_23409</name>
</gene>
<dbReference type="InterPro" id="IPR000219">
    <property type="entry name" value="DH_dom"/>
</dbReference>
<keyword evidence="4" id="KW-0254">Endocytosis</keyword>
<dbReference type="CDD" id="cd00052">
    <property type="entry name" value="EH"/>
    <property type="match status" value="2"/>
</dbReference>
<feature type="domain" description="EH" evidence="13">
    <location>
        <begin position="10"/>
        <end position="91"/>
    </location>
</feature>
<dbReference type="InterPro" id="IPR011993">
    <property type="entry name" value="PH-like_dom_sf"/>
</dbReference>
<dbReference type="EMBL" id="LNIX01000028">
    <property type="protein sequence ID" value="OXA41879.1"/>
    <property type="molecule type" value="Genomic_DNA"/>
</dbReference>
<feature type="compositionally biased region" description="Polar residues" evidence="8">
    <location>
        <begin position="1059"/>
        <end position="1070"/>
    </location>
</feature>
<dbReference type="SMART" id="SM00239">
    <property type="entry name" value="C2"/>
    <property type="match status" value="1"/>
</dbReference>
<evidence type="ECO:0000256" key="6">
    <source>
        <dbReference type="PROSITE-ProRule" id="PRU00192"/>
    </source>
</evidence>
<dbReference type="Gene3D" id="2.60.40.150">
    <property type="entry name" value="C2 domain"/>
    <property type="match status" value="1"/>
</dbReference>
<dbReference type="PROSITE" id="PS50004">
    <property type="entry name" value="C2"/>
    <property type="match status" value="1"/>
</dbReference>
<dbReference type="Gene3D" id="2.30.29.30">
    <property type="entry name" value="Pleckstrin-homology domain (PH domain)/Phosphotyrosine-binding domain (PTB)"/>
    <property type="match status" value="1"/>
</dbReference>
<dbReference type="InterPro" id="IPR001849">
    <property type="entry name" value="PH_domain"/>
</dbReference>
<dbReference type="FunFam" id="2.30.30.40:FF:000072">
    <property type="entry name" value="Unconventional Myosin IB"/>
    <property type="match status" value="1"/>
</dbReference>
<feature type="domain" description="EF-hand" evidence="14">
    <location>
        <begin position="42"/>
        <end position="77"/>
    </location>
</feature>
<dbReference type="GO" id="GO:0006897">
    <property type="term" value="P:endocytosis"/>
    <property type="evidence" value="ECO:0007669"/>
    <property type="project" value="UniProtKB-KW"/>
</dbReference>
<keyword evidence="2 6" id="KW-0728">SH3 domain</keyword>
<dbReference type="SMART" id="SM00027">
    <property type="entry name" value="EH"/>
    <property type="match status" value="2"/>
</dbReference>
<feature type="domain" description="SH3" evidence="9">
    <location>
        <begin position="634"/>
        <end position="695"/>
    </location>
</feature>
<dbReference type="SMART" id="SM00054">
    <property type="entry name" value="EFh"/>
    <property type="match status" value="2"/>
</dbReference>
<feature type="domain" description="SH3" evidence="9">
    <location>
        <begin position="721"/>
        <end position="780"/>
    </location>
</feature>
<feature type="domain" description="PH" evidence="10">
    <location>
        <begin position="1332"/>
        <end position="1439"/>
    </location>
</feature>
<dbReference type="SUPFAM" id="SSF50044">
    <property type="entry name" value="SH3-domain"/>
    <property type="match status" value="4"/>
</dbReference>
<evidence type="ECO:0000259" key="13">
    <source>
        <dbReference type="PROSITE" id="PS50031"/>
    </source>
</evidence>
<dbReference type="PROSITE" id="PS50003">
    <property type="entry name" value="PH_DOMAIN"/>
    <property type="match status" value="1"/>
</dbReference>
<evidence type="ECO:0000259" key="14">
    <source>
        <dbReference type="PROSITE" id="PS50222"/>
    </source>
</evidence>
<dbReference type="GO" id="GO:0005085">
    <property type="term" value="F:guanyl-nucleotide exchange factor activity"/>
    <property type="evidence" value="ECO:0007669"/>
    <property type="project" value="InterPro"/>
</dbReference>
<dbReference type="Pfam" id="PF00018">
    <property type="entry name" value="SH3_1"/>
    <property type="match status" value="1"/>
</dbReference>
<dbReference type="InterPro" id="IPR051480">
    <property type="entry name" value="Endocytic_GEF_Adapter"/>
</dbReference>
<feature type="region of interest" description="Disordered" evidence="8">
    <location>
        <begin position="1031"/>
        <end position="1070"/>
    </location>
</feature>
<dbReference type="Pfam" id="PF00168">
    <property type="entry name" value="C2"/>
    <property type="match status" value="1"/>
</dbReference>
<name>A0A226D9J2_FOLCA</name>
<dbReference type="InterPro" id="IPR035899">
    <property type="entry name" value="DBL_dom_sf"/>
</dbReference>
<dbReference type="GO" id="GO:0005509">
    <property type="term" value="F:calcium ion binding"/>
    <property type="evidence" value="ECO:0007669"/>
    <property type="project" value="InterPro"/>
</dbReference>
<dbReference type="SMART" id="SM00233">
    <property type="entry name" value="PH"/>
    <property type="match status" value="1"/>
</dbReference>
<dbReference type="InterPro" id="IPR011992">
    <property type="entry name" value="EF-hand-dom_pair"/>
</dbReference>
<feature type="region of interest" description="Disordered" evidence="8">
    <location>
        <begin position="405"/>
        <end position="435"/>
    </location>
</feature>
<dbReference type="InterPro" id="IPR018247">
    <property type="entry name" value="EF_Hand_1_Ca_BS"/>
</dbReference>
<dbReference type="Pfam" id="PF14604">
    <property type="entry name" value="SH3_9"/>
    <property type="match status" value="2"/>
</dbReference>
<keyword evidence="3" id="KW-0963">Cytoplasm</keyword>
<feature type="domain" description="SH3" evidence="9">
    <location>
        <begin position="862"/>
        <end position="926"/>
    </location>
</feature>
<evidence type="ECO:0000259" key="11">
    <source>
        <dbReference type="PROSITE" id="PS50004"/>
    </source>
</evidence>
<feature type="coiled-coil region" evidence="7">
    <location>
        <begin position="529"/>
        <end position="563"/>
    </location>
</feature>
<evidence type="ECO:0000259" key="12">
    <source>
        <dbReference type="PROSITE" id="PS50010"/>
    </source>
</evidence>
<dbReference type="PROSITE" id="PS00018">
    <property type="entry name" value="EF_HAND_1"/>
    <property type="match status" value="2"/>
</dbReference>
<feature type="compositionally biased region" description="Gly residues" evidence="8">
    <location>
        <begin position="296"/>
        <end position="305"/>
    </location>
</feature>
<dbReference type="SUPFAM" id="SSF49562">
    <property type="entry name" value="C2 domain (Calcium/lipid-binding domain, CaLB)"/>
    <property type="match status" value="1"/>
</dbReference>